<dbReference type="InterPro" id="IPR029063">
    <property type="entry name" value="SAM-dependent_MTases_sf"/>
</dbReference>
<dbReference type="AlphaFoldDB" id="A0A382E5L6"/>
<gene>
    <name evidence="1" type="ORF">METZ01_LOCUS198117</name>
</gene>
<evidence type="ECO:0000313" key="1">
    <source>
        <dbReference type="EMBL" id="SVB45263.1"/>
    </source>
</evidence>
<dbReference type="EMBL" id="UINC01042517">
    <property type="protein sequence ID" value="SVB45263.1"/>
    <property type="molecule type" value="Genomic_DNA"/>
</dbReference>
<evidence type="ECO:0008006" key="2">
    <source>
        <dbReference type="Google" id="ProtNLM"/>
    </source>
</evidence>
<accession>A0A382E5L6</accession>
<protein>
    <recommendedName>
        <fullName evidence="2">Methyltransferase domain-containing protein</fullName>
    </recommendedName>
</protein>
<proteinExistence type="predicted"/>
<reference evidence="1" key="1">
    <citation type="submission" date="2018-05" db="EMBL/GenBank/DDBJ databases">
        <authorList>
            <person name="Lanie J.A."/>
            <person name="Ng W.-L."/>
            <person name="Kazmierczak K.M."/>
            <person name="Andrzejewski T.M."/>
            <person name="Davidsen T.M."/>
            <person name="Wayne K.J."/>
            <person name="Tettelin H."/>
            <person name="Glass J.I."/>
            <person name="Rusch D."/>
            <person name="Podicherti R."/>
            <person name="Tsui H.-C.T."/>
            <person name="Winkler M.E."/>
        </authorList>
    </citation>
    <scope>NUCLEOTIDE SEQUENCE</scope>
</reference>
<name>A0A382E5L6_9ZZZZ</name>
<dbReference type="Pfam" id="PF13578">
    <property type="entry name" value="Methyltransf_24"/>
    <property type="match status" value="1"/>
</dbReference>
<dbReference type="SUPFAM" id="SSF53335">
    <property type="entry name" value="S-adenosyl-L-methionine-dependent methyltransferases"/>
    <property type="match status" value="1"/>
</dbReference>
<sequence>MRFLPQPNAKSRQKNEIRINANRNRDRNPYKDDMKSSKLKRMGNLIREGKFCKEMIAHTKHKFEKRQEKLIPAVPITDIVSAGVKPNILDSSEVDDDGNVTPLELESICKVINHYRPKSMLEIGTFDGMTTLHLSMNADDDAEIYTLDLPREKINETALRVKTGEKTFIDKDTPGRQFLKREEHAKRITQLLGDSAAFDFSFYESKLDFVFVDGSHSYEYVYNDTEVALKLMRDGKGIIMWHDYGWREVVQALNEIYTENEVLKNAKNIENTSLVFLKLG</sequence>
<organism evidence="1">
    <name type="scientific">marine metagenome</name>
    <dbReference type="NCBI Taxonomy" id="408172"/>
    <lineage>
        <taxon>unclassified sequences</taxon>
        <taxon>metagenomes</taxon>
        <taxon>ecological metagenomes</taxon>
    </lineage>
</organism>
<dbReference type="Gene3D" id="3.40.50.150">
    <property type="entry name" value="Vaccinia Virus protein VP39"/>
    <property type="match status" value="1"/>
</dbReference>